<evidence type="ECO:0000313" key="3">
    <source>
        <dbReference type="Proteomes" id="UP000011116"/>
    </source>
</evidence>
<proteinExistence type="predicted"/>
<dbReference type="Gramene" id="HORVU.MOREX.r3.1HG0039980.1">
    <property type="protein sequence ID" value="HORVU.MOREX.r3.1HG0039980.1.CDS1"/>
    <property type="gene ID" value="HORVU.MOREX.r3.1HG0039980"/>
</dbReference>
<dbReference type="AlphaFoldDB" id="A0A8I6WIN8"/>
<feature type="domain" description="Reverse transcriptase" evidence="1">
    <location>
        <begin position="248"/>
        <end position="346"/>
    </location>
</feature>
<dbReference type="Proteomes" id="UP000011116">
    <property type="component" value="Chromosome 1H"/>
</dbReference>
<dbReference type="CDD" id="cd01650">
    <property type="entry name" value="RT_nLTR_like"/>
    <property type="match status" value="1"/>
</dbReference>
<dbReference type="PANTHER" id="PTHR19446">
    <property type="entry name" value="REVERSE TRANSCRIPTASES"/>
    <property type="match status" value="1"/>
</dbReference>
<reference evidence="3" key="1">
    <citation type="journal article" date="2012" name="Nature">
        <title>A physical, genetic and functional sequence assembly of the barley genome.</title>
        <authorList>
            <consortium name="The International Barley Genome Sequencing Consortium"/>
            <person name="Mayer K.F."/>
            <person name="Waugh R."/>
            <person name="Brown J.W."/>
            <person name="Schulman A."/>
            <person name="Langridge P."/>
            <person name="Platzer M."/>
            <person name="Fincher G.B."/>
            <person name="Muehlbauer G.J."/>
            <person name="Sato K."/>
            <person name="Close T.J."/>
            <person name="Wise R.P."/>
            <person name="Stein N."/>
        </authorList>
    </citation>
    <scope>NUCLEOTIDE SEQUENCE [LARGE SCALE GENOMIC DNA]</scope>
    <source>
        <strain evidence="3">cv. Morex</strain>
    </source>
</reference>
<dbReference type="SUPFAM" id="SSF56672">
    <property type="entry name" value="DNA/RNA polymerases"/>
    <property type="match status" value="1"/>
</dbReference>
<evidence type="ECO:0000259" key="1">
    <source>
        <dbReference type="Pfam" id="PF00078"/>
    </source>
</evidence>
<reference evidence="2" key="2">
    <citation type="submission" date="2020-10" db="EMBL/GenBank/DDBJ databases">
        <authorList>
            <person name="Scholz U."/>
            <person name="Mascher M."/>
            <person name="Fiebig A."/>
        </authorList>
    </citation>
    <scope>NUCLEOTIDE SEQUENCE [LARGE SCALE GENOMIC DNA]</scope>
    <source>
        <strain evidence="2">cv. Morex</strain>
    </source>
</reference>
<dbReference type="Pfam" id="PF00078">
    <property type="entry name" value="RVT_1"/>
    <property type="match status" value="1"/>
</dbReference>
<protein>
    <recommendedName>
        <fullName evidence="1">Reverse transcriptase domain-containing protein</fullName>
    </recommendedName>
</protein>
<sequence length="348" mass="39152">MPRVFCAVDVWHHYAKLTSQAMKVWGANLGTDLRARKGALLGQLQELDDLADGPGLSPDDSIRRNSLDSSLMDIFKSEELFWQRRGGQNWLLKGDANTAYFQGIANGRRRKCAIPFLWDGDALLESLEEISSHINSFYKEMFSAESFGGISLCEDFWPLAKQVSDTENAELTIPFSPEEVGHAIASMKACSAPGPDGLPVIFFQRFWETVHPAIMPMFQEFYIGTLDIGMLNFGVITLIPKVVGASDIRQFRPITVINVVARIFAKVCATRLSPVAERIAHPLQSAFLKGRRIHDGILALHEIVHEVASKALKGVFLKLDFQKAYDRLDWSFLRLVMERRGFDDKWCS</sequence>
<dbReference type="InterPro" id="IPR043502">
    <property type="entry name" value="DNA/RNA_pol_sf"/>
</dbReference>
<keyword evidence="3" id="KW-1185">Reference proteome</keyword>
<dbReference type="EnsemblPlants" id="HORVU.MOREX.r3.1HG0039980.1">
    <property type="protein sequence ID" value="HORVU.MOREX.r3.1HG0039980.1.CDS1"/>
    <property type="gene ID" value="HORVU.MOREX.r3.1HG0039980"/>
</dbReference>
<dbReference type="InterPro" id="IPR000477">
    <property type="entry name" value="RT_dom"/>
</dbReference>
<dbReference type="SMR" id="A0A8I6WIN8"/>
<name>A0A8I6WIN8_HORVV</name>
<reference evidence="2" key="3">
    <citation type="submission" date="2022-01" db="UniProtKB">
        <authorList>
            <consortium name="EnsemblPlants"/>
        </authorList>
    </citation>
    <scope>IDENTIFICATION</scope>
    <source>
        <strain evidence="2">subsp. vulgare</strain>
    </source>
</reference>
<accession>A0A8I6WIN8</accession>
<organism evidence="2 3">
    <name type="scientific">Hordeum vulgare subsp. vulgare</name>
    <name type="common">Domesticated barley</name>
    <dbReference type="NCBI Taxonomy" id="112509"/>
    <lineage>
        <taxon>Eukaryota</taxon>
        <taxon>Viridiplantae</taxon>
        <taxon>Streptophyta</taxon>
        <taxon>Embryophyta</taxon>
        <taxon>Tracheophyta</taxon>
        <taxon>Spermatophyta</taxon>
        <taxon>Magnoliopsida</taxon>
        <taxon>Liliopsida</taxon>
        <taxon>Poales</taxon>
        <taxon>Poaceae</taxon>
        <taxon>BOP clade</taxon>
        <taxon>Pooideae</taxon>
        <taxon>Triticodae</taxon>
        <taxon>Triticeae</taxon>
        <taxon>Hordeinae</taxon>
        <taxon>Hordeum</taxon>
    </lineage>
</organism>
<evidence type="ECO:0000313" key="2">
    <source>
        <dbReference type="EnsemblPlants" id="HORVU.MOREX.r3.1HG0039980.1.CDS1"/>
    </source>
</evidence>